<dbReference type="SMART" id="SM00606">
    <property type="entry name" value="CBD_IV"/>
    <property type="match status" value="1"/>
</dbReference>
<dbReference type="CDD" id="cd04080">
    <property type="entry name" value="CBM6_cellulase-like"/>
    <property type="match status" value="1"/>
</dbReference>
<evidence type="ECO:0000313" key="7">
    <source>
        <dbReference type="Proteomes" id="UP000199534"/>
    </source>
</evidence>
<dbReference type="InterPro" id="IPR013783">
    <property type="entry name" value="Ig-like_fold"/>
</dbReference>
<organism evidence="6 7">
    <name type="scientific">Robiginitalea myxolifaciens</name>
    <dbReference type="NCBI Taxonomy" id="400055"/>
    <lineage>
        <taxon>Bacteria</taxon>
        <taxon>Pseudomonadati</taxon>
        <taxon>Bacteroidota</taxon>
        <taxon>Flavobacteriia</taxon>
        <taxon>Flavobacteriales</taxon>
        <taxon>Flavobacteriaceae</taxon>
        <taxon>Robiginitalea</taxon>
    </lineage>
</organism>
<reference evidence="6 7" key="1">
    <citation type="submission" date="2016-10" db="EMBL/GenBank/DDBJ databases">
        <authorList>
            <person name="de Groot N.N."/>
        </authorList>
    </citation>
    <scope>NUCLEOTIDE SEQUENCE [LARGE SCALE GENOMIC DNA]</scope>
    <source>
        <strain evidence="6 7">DSM 21019</strain>
    </source>
</reference>
<dbReference type="SUPFAM" id="SSF49299">
    <property type="entry name" value="PKD domain"/>
    <property type="match status" value="2"/>
</dbReference>
<dbReference type="InterPro" id="IPR022409">
    <property type="entry name" value="PKD/Chitinase_dom"/>
</dbReference>
<dbReference type="Gene3D" id="2.60.40.740">
    <property type="match status" value="1"/>
</dbReference>
<feature type="domain" description="HYR" evidence="4">
    <location>
        <begin position="2143"/>
        <end position="2226"/>
    </location>
</feature>
<name>A0A1I6H391_9FLAO</name>
<dbReference type="Pfam" id="PF11721">
    <property type="entry name" value="Malectin"/>
    <property type="match status" value="2"/>
</dbReference>
<dbReference type="GO" id="GO:0030246">
    <property type="term" value="F:carbohydrate binding"/>
    <property type="evidence" value="ECO:0007669"/>
    <property type="project" value="InterPro"/>
</dbReference>
<evidence type="ECO:0000256" key="1">
    <source>
        <dbReference type="ARBA" id="ARBA00022729"/>
    </source>
</evidence>
<dbReference type="Gene3D" id="2.60.120.430">
    <property type="entry name" value="Galactose-binding lectin"/>
    <property type="match status" value="2"/>
</dbReference>
<feature type="domain" description="CBM6" evidence="5">
    <location>
        <begin position="755"/>
        <end position="890"/>
    </location>
</feature>
<dbReference type="Pfam" id="PF05345">
    <property type="entry name" value="He_PIG"/>
    <property type="match status" value="2"/>
</dbReference>
<proteinExistence type="predicted"/>
<dbReference type="InterPro" id="IPR005084">
    <property type="entry name" value="CBM6"/>
</dbReference>
<dbReference type="Gene3D" id="2.60.40.2340">
    <property type="match status" value="1"/>
</dbReference>
<accession>A0A1I6H391</accession>
<dbReference type="InterPro" id="IPR008979">
    <property type="entry name" value="Galactose-bd-like_sf"/>
</dbReference>
<dbReference type="Pfam" id="PF22352">
    <property type="entry name" value="K319L-like_PKD"/>
    <property type="match status" value="1"/>
</dbReference>
<protein>
    <submittedName>
        <fullName evidence="6">Por secretion system C-terminal sorting domain-containing protein</fullName>
    </submittedName>
</protein>
<keyword evidence="7" id="KW-1185">Reference proteome</keyword>
<dbReference type="Gene3D" id="2.60.40.10">
    <property type="entry name" value="Immunoglobulins"/>
    <property type="match status" value="7"/>
</dbReference>
<dbReference type="PROSITE" id="PS50093">
    <property type="entry name" value="PKD"/>
    <property type="match status" value="1"/>
</dbReference>
<dbReference type="RefSeq" id="WP_092982623.1">
    <property type="nucleotide sequence ID" value="NZ_FOYQ01000002.1"/>
</dbReference>
<dbReference type="Pfam" id="PF02494">
    <property type="entry name" value="HYR"/>
    <property type="match status" value="1"/>
</dbReference>
<dbReference type="STRING" id="400055.SAMN04490243_2194"/>
<dbReference type="CDD" id="cd00146">
    <property type="entry name" value="PKD"/>
    <property type="match status" value="2"/>
</dbReference>
<dbReference type="Pfam" id="PF18911">
    <property type="entry name" value="PKD_4"/>
    <property type="match status" value="1"/>
</dbReference>
<dbReference type="PROSITE" id="PS51175">
    <property type="entry name" value="CBM6"/>
    <property type="match status" value="1"/>
</dbReference>
<dbReference type="Pfam" id="PF23237">
    <property type="entry name" value="HYR_4C"/>
    <property type="match status" value="1"/>
</dbReference>
<sequence length="2982" mass="308164">MEVLVRLCQAFYDVRTRISGPTKLQTIPVEDHVRNPKKVPPRRIPKTLLTLLGALFLFGGGATLEAQTGPDFIITPANATVDVNEQFSVTVQIVSNGFSYNSANANISFDETKLQVQGVTKAGPLDLNGPIAEQFDNTAGNVRHGAGIQNTFISTPVVDFLVIDFIATEAGVVNLEFFDFDQFSATQIIGSSFANILDAATGATITIGNPPVADFTIVPNPAEVNEVVQFTSTSTDIDGTIDNYEWDFGDGSPVVSGMSESAPTHTYSAPNTYTVSLTVTDNDGFTSTEMKNITVEEVMVTLFDITASSGPGGSISPDGTVQVMDGGSQLFTFTPDPGFEVAEVLVNGSPVAIAGSYEFTNVTSAQSISVSFEEIPPFQVCIASGNVDLVAFGRDFIGDLNNAPPTVSEFSRTNGKAFKNYSGSIGGTASGSPEELLFQKEIYGGAGGTNPAFTYEIPVENGTYQVDLYFAEVFHPSSGGRVFDVFLEDELNPILDEYDLVDPVKDGLNSNQTAIIRTYNVTVTDGSLTLQIGPASVDNGKLSGICVTASPGANLHPITNIGDLTVAVGEPAMAPVNVSDPESDPLTVTLNGLPASLSYNPATGQIEGTPLIGDIGTYTVNAIISDGTSSPVTEQFTLTVDPPEGDDPPAIDSIDDVFANEGELISIPIVVTDDFNPAASIEIFDISKGGTNPFTPTELEAVGTLNDNGGGSYTFEWTPAVGSGRSYWAVVTANDGVNLPQTESFRINVSQPLPGVILARTFFNPDPWYGGNPDATAGFTVAIEATAAQNIGWIDSGEFVDYWINVPTAGAYDVRVKAAKGSAGTTIVDFQENNGVFTSIGNVSVPQSPTPDRWQNYFNQTGSVVFTNAGPQVLRLSFNGGANIEEIEFTASFDPFFTAELEDQQNLEGETPMGLSVTATDPDGGVVTYSDNGTLPPGLSIDPTTGAISGTIDVGAAANSPYAVTITVTDDEMDTGTTTFNWTILEVISTPICVNVGNEADVTAFGRSFGNDDPFVTDFQANFNTTNPISGTLPGSGEEMMFQSEKNASAASGTLSFAFPTGNGEFTVELYMAEIYVGAPGGGSGLGTGDRLFDIDVEGTTETGVDLFDTYGTLQGVTKTFAVTVSDGILNIDLSAQVDRAKLSGICITPTADFVPNAAPTLEIAEWTPVIDCEGDGEDITLMASASDTEQGDLSSIIVWRNGLGEVVETGATLNLTAFTGSDTFTAEVVDATPSMASESILIDVDNADPVLADVLANPAGGVDGTIVTLSATASDEEDGDITANIVWTSDLDGSLGSGGSVMATLSIGVHTITASITDACGVEITEEITVEIVDDLAPVVVITGPTDINVSRGVPIAFSGTANDDVDGDISANLSWFTDDTQETIAPGGTGANKDITFVRPGSTEVNAEVTDSNGQTGSDTFTVNVSAPEVTFIAPVESEELTSLTVNVEVDPTDVLFGNAEHFHFYINPANVGAPDSNTRISSALTGAFKISDTQFVFDENSGALAANGAGNGIVEGFNTIVVVVADQFHQEFPNAEATALVTFTVDLPDLTDPMAMCQDIQVALGADGSVTILPSEIDGGSTDDEGIASLSLDIDTFTGVNLGENEVTLTVTDTSGNTDSCVATVTVVDNTNPVASCITDEININLGPDGMATLDAASVDGGSSDNDGIASISVFPNTFDCSSLGTQTVTLTVMDNAGNMDTCTTTVTVNDVTAPVVTCEADINLSSPSGVSLGVDITPPSVMDECDSSPTLTGVATRPDMTTFNLTDQPANYVFPTGSTKIVWTSMDAYGNTGTCTQFVNIAFTPSTASQITAFSVNGVDGDIVGTDITVLLPFGTPLTALEPSVTISEFASVVPNSGTAEDFSAGPVPYTVTAQDNTSQTVYSVTINAQPDADAGPDQIVVDLDGNGTEAVTLDGSASSDEGSIVSYVWTIGTTEIATGASPVFAFAQGVNNVTLTVTDNLGATATDTVVITVNPDNGTPTIECPELIAALDADANCTAQLPDFTGSVTAGDDLDPNPVVTQSPVAGSLVADGDLITLTVTDATGNSASCSFNISVIDNLAPVVQNPPAMTLDLKCASEVPAAAMLTALDNCDGSLMEMPSDDLTPGATANEFTIERTWTFTDTAGNSTSFVQTINVDDDVDPEFLVCLGAQTVVGDEDGFATLANYVPQVSATDNCGGVPVLVQSPAPGTIISGANTVTITATDEAGNNMTCSFDVSVDDPTPDPLEIVEFILVDADDNVDLFTITDGMLIDVNSLPTANLNIRAVEGPTTESVVMQISGPLNKSQTESFAPYALYGDAAGNYNAQVFPLGTYNLTGTAYTGNGGTGTPGAPGNVTFTFTDVNPACVDFDAVLADSGDPTSCGGDEGFAQINVSGSDSAVSYSWSHDNSLSGSVAEGLEAGSYTVTVTNEDGCLDIVSFTLSDPAGPTVTLAPFANVLDTDATFALSGGSPAGGTYSGPGVSGGNFNPAIGAGTYPITYTYADGNGCSGSATRNITVTSELGNAVLIVLDATTDTELFALTDGLVIYKSDIGNTPLGVIYNADLNPGGVNFKLTGPINEMRSEGPAPHSLFGDIGVDIQGKVFPVGNYTLIANAVSPAGIDITVNFSIVDQDPQCIGFDAALASKTNPTTCSGTDGSIMVSVSGGATPYSYSWSHNAGLDSPTASGLAAGNYSVTVTDANGCTDTVTTSISNPAAPVVTLANFAPVLESDAPFMLTGGSPAGGVYSGTGVSGGMFNPGVGPGTYTITYSYTDGTTGCSASASKNITVTSELGEAVLIVLDATTDTELFALTDGMVIFKDDIGNTPLGVIYNASLNPNGVFFNLSGPINENRSEGPAPHSLFGDIGVDIQGKPFPIGNYTLTANAISPSAPDVTVNFSVVAGSGAAREAVSKMLPMTASPTPADVEVSISFDVPTRIETFQIFDTSGKLVKTVRAAQGTNLRTYDLRVLELPSGMYYVRTKDDEGNSYQEAILISRY</sequence>
<dbReference type="InterPro" id="IPR043555">
    <property type="entry name" value="SRPX-like"/>
</dbReference>
<dbReference type="GO" id="GO:0016020">
    <property type="term" value="C:membrane"/>
    <property type="evidence" value="ECO:0007669"/>
    <property type="project" value="InterPro"/>
</dbReference>
<dbReference type="InterPro" id="IPR035986">
    <property type="entry name" value="PKD_dom_sf"/>
</dbReference>
<dbReference type="SMART" id="SM00736">
    <property type="entry name" value="CADG"/>
    <property type="match status" value="1"/>
</dbReference>
<dbReference type="OrthoDB" id="5477965at2"/>
<feature type="domain" description="HYR" evidence="4">
    <location>
        <begin position="1713"/>
        <end position="1807"/>
    </location>
</feature>
<dbReference type="InterPro" id="IPR057078">
    <property type="entry name" value="HYR-4C"/>
</dbReference>
<keyword evidence="2" id="KW-0677">Repeat</keyword>
<feature type="domain" description="PKD" evidence="3">
    <location>
        <begin position="211"/>
        <end position="302"/>
    </location>
</feature>
<dbReference type="SUPFAM" id="SSF49785">
    <property type="entry name" value="Galactose-binding domain-like"/>
    <property type="match status" value="2"/>
</dbReference>
<dbReference type="SMART" id="SM00089">
    <property type="entry name" value="PKD"/>
    <property type="match status" value="5"/>
</dbReference>
<dbReference type="InterPro" id="IPR026444">
    <property type="entry name" value="Secre_tail"/>
</dbReference>
<evidence type="ECO:0000259" key="5">
    <source>
        <dbReference type="PROSITE" id="PS51175"/>
    </source>
</evidence>
<dbReference type="PANTHER" id="PTHR46343">
    <property type="entry name" value="HYR DOMAIN-CONTAINING PROTEIN"/>
    <property type="match status" value="1"/>
</dbReference>
<evidence type="ECO:0000259" key="3">
    <source>
        <dbReference type="PROSITE" id="PS50093"/>
    </source>
</evidence>
<dbReference type="PANTHER" id="PTHR46343:SF2">
    <property type="entry name" value="SUSHI_VON WILLEBRAND FACTOR TYPE A_EGF_PENTRAXIN DOMAIN-CONTAINING 1"/>
    <property type="match status" value="1"/>
</dbReference>
<dbReference type="InterPro" id="IPR006644">
    <property type="entry name" value="Cadg"/>
</dbReference>
<dbReference type="InterPro" id="IPR021720">
    <property type="entry name" value="Malectin_dom"/>
</dbReference>
<dbReference type="InterPro" id="IPR025667">
    <property type="entry name" value="SprB_repeat"/>
</dbReference>
<evidence type="ECO:0000313" key="6">
    <source>
        <dbReference type="EMBL" id="SFR48975.1"/>
    </source>
</evidence>
<evidence type="ECO:0000256" key="2">
    <source>
        <dbReference type="ARBA" id="ARBA00022737"/>
    </source>
</evidence>
<dbReference type="CDD" id="cd08547">
    <property type="entry name" value="Type_II_cohesin"/>
    <property type="match status" value="1"/>
</dbReference>
<dbReference type="InterPro" id="IPR015919">
    <property type="entry name" value="Cadherin-like_sf"/>
</dbReference>
<evidence type="ECO:0000259" key="4">
    <source>
        <dbReference type="PROSITE" id="PS50825"/>
    </source>
</evidence>
<feature type="domain" description="HYR" evidence="4">
    <location>
        <begin position="1980"/>
        <end position="2063"/>
    </location>
</feature>
<dbReference type="PROSITE" id="PS50825">
    <property type="entry name" value="HYR"/>
    <property type="match status" value="3"/>
</dbReference>
<dbReference type="GO" id="GO:0005509">
    <property type="term" value="F:calcium ion binding"/>
    <property type="evidence" value="ECO:0007669"/>
    <property type="project" value="InterPro"/>
</dbReference>
<dbReference type="CDD" id="cd11304">
    <property type="entry name" value="Cadherin_repeat"/>
    <property type="match status" value="1"/>
</dbReference>
<dbReference type="InterPro" id="IPR000601">
    <property type="entry name" value="PKD_dom"/>
</dbReference>
<dbReference type="InterPro" id="IPR003410">
    <property type="entry name" value="HYR_dom"/>
</dbReference>
<dbReference type="Proteomes" id="UP000199534">
    <property type="component" value="Unassembled WGS sequence"/>
</dbReference>
<dbReference type="Pfam" id="PF13573">
    <property type="entry name" value="SprB"/>
    <property type="match status" value="1"/>
</dbReference>
<dbReference type="SUPFAM" id="SSF49313">
    <property type="entry name" value="Cadherin-like"/>
    <property type="match status" value="2"/>
</dbReference>
<gene>
    <name evidence="6" type="ORF">SAMN04490243_2194</name>
</gene>
<keyword evidence="1" id="KW-0732">Signal</keyword>
<dbReference type="InterPro" id="IPR006584">
    <property type="entry name" value="Cellulose-bd_IV"/>
</dbReference>
<dbReference type="NCBIfam" id="TIGR04183">
    <property type="entry name" value="Por_Secre_tail"/>
    <property type="match status" value="1"/>
</dbReference>
<dbReference type="Gene3D" id="2.60.120.260">
    <property type="entry name" value="Galactose-binding domain-like"/>
    <property type="match status" value="1"/>
</dbReference>
<dbReference type="EMBL" id="FOYQ01000002">
    <property type="protein sequence ID" value="SFR48975.1"/>
    <property type="molecule type" value="Genomic_DNA"/>
</dbReference>